<evidence type="ECO:0000256" key="2">
    <source>
        <dbReference type="ARBA" id="ARBA00023015"/>
    </source>
</evidence>
<proteinExistence type="inferred from homology"/>
<feature type="domain" description="RNA polymerase sigma-70 region 2" evidence="7">
    <location>
        <begin position="10"/>
        <end position="75"/>
    </location>
</feature>
<name>A0A6I6DLE3_9FIRM</name>
<dbReference type="NCBIfam" id="TIGR02950">
    <property type="entry name" value="SigM_subfam"/>
    <property type="match status" value="1"/>
</dbReference>
<dbReference type="Gene3D" id="1.10.10.10">
    <property type="entry name" value="Winged helix-like DNA-binding domain superfamily/Winged helix DNA-binding domain"/>
    <property type="match status" value="1"/>
</dbReference>
<dbReference type="InterPro" id="IPR036388">
    <property type="entry name" value="WH-like_DNA-bd_sf"/>
</dbReference>
<comment type="similarity">
    <text evidence="1 6">Belongs to the sigma-70 factor family. ECF subfamily.</text>
</comment>
<dbReference type="CDD" id="cd06171">
    <property type="entry name" value="Sigma70_r4"/>
    <property type="match status" value="1"/>
</dbReference>
<dbReference type="PANTHER" id="PTHR43133">
    <property type="entry name" value="RNA POLYMERASE ECF-TYPE SIGMA FACTO"/>
    <property type="match status" value="1"/>
</dbReference>
<organism evidence="9 10">
    <name type="scientific">Candidatus Syntrophocurvum alkaliphilum</name>
    <dbReference type="NCBI Taxonomy" id="2293317"/>
    <lineage>
        <taxon>Bacteria</taxon>
        <taxon>Bacillati</taxon>
        <taxon>Bacillota</taxon>
        <taxon>Clostridia</taxon>
        <taxon>Eubacteriales</taxon>
        <taxon>Syntrophomonadaceae</taxon>
        <taxon>Candidatus Syntrophocurvum</taxon>
    </lineage>
</organism>
<dbReference type="GO" id="GO:0006950">
    <property type="term" value="P:response to stress"/>
    <property type="evidence" value="ECO:0007669"/>
    <property type="project" value="UniProtKB-ARBA"/>
</dbReference>
<dbReference type="RefSeq" id="WP_156204043.1">
    <property type="nucleotide sequence ID" value="NZ_CP046457.1"/>
</dbReference>
<sequence>MKAGSLEDVYRHHMNEIYRYLLQLSSHPQIAEDLVQDTFIKAYEFLESYQGEKVRPWLFRVAHNAYIDWYRKEKRQVQTDPQVLAKLNKDFDLGPEEHYLKQEQINKWFEVINSLPEKSRQVILLRDYYDFTYEDISKILNINISNVKTTLFRARQKVREVMKDEL</sequence>
<dbReference type="InterPro" id="IPR014284">
    <property type="entry name" value="RNA_pol_sigma-70_dom"/>
</dbReference>
<dbReference type="InterPro" id="IPR007627">
    <property type="entry name" value="RNA_pol_sigma70_r2"/>
</dbReference>
<evidence type="ECO:0000256" key="4">
    <source>
        <dbReference type="ARBA" id="ARBA00023125"/>
    </source>
</evidence>
<evidence type="ECO:0000256" key="1">
    <source>
        <dbReference type="ARBA" id="ARBA00010641"/>
    </source>
</evidence>
<keyword evidence="3 6" id="KW-0731">Sigma factor</keyword>
<dbReference type="Gene3D" id="1.10.1740.10">
    <property type="match status" value="1"/>
</dbReference>
<dbReference type="InterPro" id="IPR013324">
    <property type="entry name" value="RNA_pol_sigma_r3/r4-like"/>
</dbReference>
<dbReference type="Proteomes" id="UP000426444">
    <property type="component" value="Chromosome"/>
</dbReference>
<dbReference type="EMBL" id="CP046457">
    <property type="protein sequence ID" value="QGU00235.1"/>
    <property type="molecule type" value="Genomic_DNA"/>
</dbReference>
<gene>
    <name evidence="9" type="ORF">SYNTR_1641</name>
</gene>
<dbReference type="NCBIfam" id="TIGR02937">
    <property type="entry name" value="sigma70-ECF"/>
    <property type="match status" value="1"/>
</dbReference>
<dbReference type="InterPro" id="IPR000838">
    <property type="entry name" value="RNA_pol_sigma70_ECF_CS"/>
</dbReference>
<dbReference type="PANTHER" id="PTHR43133:SF52">
    <property type="entry name" value="ECF RNA POLYMERASE SIGMA FACTOR SIGL"/>
    <property type="match status" value="1"/>
</dbReference>
<dbReference type="SUPFAM" id="SSF88946">
    <property type="entry name" value="Sigma2 domain of RNA polymerase sigma factors"/>
    <property type="match status" value="1"/>
</dbReference>
<dbReference type="InterPro" id="IPR039425">
    <property type="entry name" value="RNA_pol_sigma-70-like"/>
</dbReference>
<dbReference type="SUPFAM" id="SSF88659">
    <property type="entry name" value="Sigma3 and sigma4 domains of RNA polymerase sigma factors"/>
    <property type="match status" value="1"/>
</dbReference>
<dbReference type="OrthoDB" id="9784984at2"/>
<dbReference type="InterPro" id="IPR013249">
    <property type="entry name" value="RNA_pol_sigma70_r4_t2"/>
</dbReference>
<dbReference type="KEGG" id="salq:SYNTR_1641"/>
<evidence type="ECO:0000259" key="8">
    <source>
        <dbReference type="Pfam" id="PF08281"/>
    </source>
</evidence>
<dbReference type="GO" id="GO:0003677">
    <property type="term" value="F:DNA binding"/>
    <property type="evidence" value="ECO:0007669"/>
    <property type="project" value="UniProtKB-KW"/>
</dbReference>
<feature type="domain" description="RNA polymerase sigma factor 70 region 4 type 2" evidence="8">
    <location>
        <begin position="110"/>
        <end position="157"/>
    </location>
</feature>
<dbReference type="GO" id="GO:0016987">
    <property type="term" value="F:sigma factor activity"/>
    <property type="evidence" value="ECO:0007669"/>
    <property type="project" value="UniProtKB-KW"/>
</dbReference>
<evidence type="ECO:0000313" key="9">
    <source>
        <dbReference type="EMBL" id="QGU00235.1"/>
    </source>
</evidence>
<keyword evidence="4 6" id="KW-0238">DNA-binding</keyword>
<keyword evidence="2 6" id="KW-0805">Transcription regulation</keyword>
<evidence type="ECO:0000256" key="6">
    <source>
        <dbReference type="RuleBase" id="RU000716"/>
    </source>
</evidence>
<dbReference type="Pfam" id="PF04542">
    <property type="entry name" value="Sigma70_r2"/>
    <property type="match status" value="1"/>
</dbReference>
<accession>A0A6I6DLE3</accession>
<keyword evidence="10" id="KW-1185">Reference proteome</keyword>
<reference evidence="10" key="1">
    <citation type="journal article" date="2019" name="Microbiology">
        <title>Complete Genome Sequence of an Uncultured Bacterium of the Candidate Phylum Bipolaricaulota.</title>
        <authorList>
            <person name="Kadnikov V.V."/>
            <person name="Mardanov A.V."/>
            <person name="Beletsky A.V."/>
            <person name="Frank Y.A."/>
            <person name="Karnachuk O.V."/>
            <person name="Ravin N.V."/>
        </authorList>
    </citation>
    <scope>NUCLEOTIDE SEQUENCE [LARGE SCALE GENOMIC DNA]</scope>
</reference>
<evidence type="ECO:0000313" key="10">
    <source>
        <dbReference type="Proteomes" id="UP000426444"/>
    </source>
</evidence>
<dbReference type="PROSITE" id="PS01063">
    <property type="entry name" value="SIGMA70_ECF"/>
    <property type="match status" value="1"/>
</dbReference>
<protein>
    <recommendedName>
        <fullName evidence="6">RNA polymerase sigma factor</fullName>
    </recommendedName>
</protein>
<dbReference type="InterPro" id="IPR013325">
    <property type="entry name" value="RNA_pol_sigma_r2"/>
</dbReference>
<dbReference type="Pfam" id="PF08281">
    <property type="entry name" value="Sigma70_r4_2"/>
    <property type="match status" value="1"/>
</dbReference>
<evidence type="ECO:0000256" key="5">
    <source>
        <dbReference type="ARBA" id="ARBA00023163"/>
    </source>
</evidence>
<keyword evidence="5 6" id="KW-0804">Transcription</keyword>
<evidence type="ECO:0000256" key="3">
    <source>
        <dbReference type="ARBA" id="ARBA00023082"/>
    </source>
</evidence>
<dbReference type="InterPro" id="IPR014296">
    <property type="entry name" value="RNA_pol_sigma-M_bacilli"/>
</dbReference>
<evidence type="ECO:0000259" key="7">
    <source>
        <dbReference type="Pfam" id="PF04542"/>
    </source>
</evidence>
<dbReference type="GO" id="GO:0006352">
    <property type="term" value="P:DNA-templated transcription initiation"/>
    <property type="evidence" value="ECO:0007669"/>
    <property type="project" value="InterPro"/>
</dbReference>
<dbReference type="AlphaFoldDB" id="A0A6I6DLE3"/>